<evidence type="ECO:0000313" key="2">
    <source>
        <dbReference type="Proteomes" id="UP000052020"/>
    </source>
</evidence>
<proteinExistence type="predicted"/>
<gene>
    <name evidence="1" type="ORF">AMK68_00085</name>
</gene>
<comment type="caution">
    <text evidence="1">The sequence shown here is derived from an EMBL/GenBank/DDBJ whole genome shotgun (WGS) entry which is preliminary data.</text>
</comment>
<accession>A0A0S7XR94</accession>
<protein>
    <recommendedName>
        <fullName evidence="3">Terminase</fullName>
    </recommendedName>
</protein>
<sequence length="532" mass="60112">MTVASPPKGIRIGPDAIPERTLGWQVLGWTREYLLQPDGPHAGEPWIFTDEQARFVLNWYAVDKNGRFIYRYGMYRRMKGHGKDPLGAALCCIEFVGPCRFDRWEGEEPIAKPHMAAWIQTAAVSKEQTRNTMTIFPGMLSPKAREEHRIDLGKEIIYGDEGRRRIEAVTSSPRALEGGRATFILKNETHHWISSNEGHEMSKVIARNAAKSRDGSSRVLAISNAHAPGEDSDAERDYEAWQKVAQKLTPATGILYDCLEAPETELGDDESLRDGLVAARGDSEWIDVERLLAEIRDPRTTPAMARRFYLNQIVAEEDKPFDRAQFEALGRRGYEVPKGTLITVGFDGSRRRDHTALIGTEVETGYQWRIGYWEPEVVGEDGELWINSDDVDQTVAYAFGQWQVWRLYADPYYWSGHLSEWANRYGGERVVAWATNRYRQMAFSLLSYRTAIQEGALSHDGDARLIAAIGNAHKHMHNFRDDQDEFMWTIQKERPDSPLKIDAAMAACLSWQARIDALAAGATGGQAGVMFV</sequence>
<reference evidence="1 2" key="1">
    <citation type="journal article" date="2015" name="Microbiome">
        <title>Genomic resolution of linkages in carbon, nitrogen, and sulfur cycling among widespread estuary sediment bacteria.</title>
        <authorList>
            <person name="Baker B.J."/>
            <person name="Lazar C.S."/>
            <person name="Teske A.P."/>
            <person name="Dick G.J."/>
        </authorList>
    </citation>
    <scope>NUCLEOTIDE SEQUENCE [LARGE SCALE GENOMIC DNA]</scope>
    <source>
        <strain evidence="1">DG_56</strain>
    </source>
</reference>
<dbReference type="Proteomes" id="UP000052020">
    <property type="component" value="Unassembled WGS sequence"/>
</dbReference>
<dbReference type="EMBL" id="LIZY01000003">
    <property type="protein sequence ID" value="KPJ64868.1"/>
    <property type="molecule type" value="Genomic_DNA"/>
</dbReference>
<name>A0A0S7XR94_9BACT</name>
<organism evidence="1 2">
    <name type="scientific">candidate division KD3-62 bacterium DG_56</name>
    <dbReference type="NCBI Taxonomy" id="1704032"/>
    <lineage>
        <taxon>Bacteria</taxon>
        <taxon>candidate division KD3-62</taxon>
    </lineage>
</organism>
<dbReference type="AlphaFoldDB" id="A0A0S7XR94"/>
<evidence type="ECO:0008006" key="3">
    <source>
        <dbReference type="Google" id="ProtNLM"/>
    </source>
</evidence>
<evidence type="ECO:0000313" key="1">
    <source>
        <dbReference type="EMBL" id="KPJ64868.1"/>
    </source>
</evidence>